<protein>
    <submittedName>
        <fullName evidence="3">Uncharacterized protein</fullName>
    </submittedName>
</protein>
<comment type="caution">
    <text evidence="3">The sequence shown here is derived from an EMBL/GenBank/DDBJ whole genome shotgun (WGS) entry which is preliminary data.</text>
</comment>
<accession>A0ABP0M1T3</accession>
<sequence length="568" mass="61022">MTESLALVDIHQVRWTHNAIYDHFKDGRSIFETVVELLTGNLKLSALPPLQLVKKGKQLYSLSNRRLFVLRKYAHILKKFGHLHEKSPVSVPIAFTDAHHGDAFTTGTGGLQVQLLRPLQKPTFQPRQWGPTCAPSARSLSRDARSHSRGRSLSVGRWAEATEAGRGAATGRRASFGRVEYRFVLEDIEEIPPAGMAAVAPSSGRPRSPSPKAKAAATEVKPKAVAKEVKPKAVAKEVKPKAVAKDMKPKVAKDVEDHMPDALKDIGPCVSEAQGFPVLPQSKRSKKELEVADLVLKCLRCQKEIPKARQIQVPENLKKHLFSRLVPSGEEQEVTAWIDGRGPSIGPHTQVEKLLKDLQRYVARLETQVEDSQRVGTIAAWEERTFTSHALGGSSHVQGPARVGDGDVEGGAGPSGPSGPSRDGATLLLSTLSPDGSLGAQLVVDGKPRLQLVDPIVGRVLYTCEDLLVGSELSQSLQFLDYRLLLSGPAGVTCFDLKSKAVQHMPMPMPMPYGACGFMVLVPCGTVSGDTCLPGTVGDTPADTAGGAAVDTAVAPVTRARRRGTKGG</sequence>
<name>A0ABP0M1T3_9DINO</name>
<feature type="region of interest" description="Disordered" evidence="2">
    <location>
        <begin position="197"/>
        <end position="224"/>
    </location>
</feature>
<keyword evidence="1" id="KW-0175">Coiled coil</keyword>
<keyword evidence="4" id="KW-1185">Reference proteome</keyword>
<feature type="region of interest" description="Disordered" evidence="2">
    <location>
        <begin position="391"/>
        <end position="426"/>
    </location>
</feature>
<proteinExistence type="predicted"/>
<evidence type="ECO:0000313" key="3">
    <source>
        <dbReference type="EMBL" id="CAK9044240.1"/>
    </source>
</evidence>
<evidence type="ECO:0000313" key="4">
    <source>
        <dbReference type="Proteomes" id="UP001642484"/>
    </source>
</evidence>
<evidence type="ECO:0000256" key="2">
    <source>
        <dbReference type="SAM" id="MobiDB-lite"/>
    </source>
</evidence>
<dbReference type="Proteomes" id="UP001642484">
    <property type="component" value="Unassembled WGS sequence"/>
</dbReference>
<organism evidence="3 4">
    <name type="scientific">Durusdinium trenchii</name>
    <dbReference type="NCBI Taxonomy" id="1381693"/>
    <lineage>
        <taxon>Eukaryota</taxon>
        <taxon>Sar</taxon>
        <taxon>Alveolata</taxon>
        <taxon>Dinophyceae</taxon>
        <taxon>Suessiales</taxon>
        <taxon>Symbiodiniaceae</taxon>
        <taxon>Durusdinium</taxon>
    </lineage>
</organism>
<reference evidence="3 4" key="1">
    <citation type="submission" date="2024-02" db="EMBL/GenBank/DDBJ databases">
        <authorList>
            <person name="Chen Y."/>
            <person name="Shah S."/>
            <person name="Dougan E. K."/>
            <person name="Thang M."/>
            <person name="Chan C."/>
        </authorList>
    </citation>
    <scope>NUCLEOTIDE SEQUENCE [LARGE SCALE GENOMIC DNA]</scope>
</reference>
<dbReference type="EMBL" id="CAXAMN010014769">
    <property type="protein sequence ID" value="CAK9044240.1"/>
    <property type="molecule type" value="Genomic_DNA"/>
</dbReference>
<gene>
    <name evidence="3" type="ORF">CCMP2556_LOCUS23307</name>
</gene>
<feature type="compositionally biased region" description="Low complexity" evidence="2">
    <location>
        <begin position="197"/>
        <end position="219"/>
    </location>
</feature>
<evidence type="ECO:0000256" key="1">
    <source>
        <dbReference type="SAM" id="Coils"/>
    </source>
</evidence>
<feature type="region of interest" description="Disordered" evidence="2">
    <location>
        <begin position="123"/>
        <end position="154"/>
    </location>
</feature>
<feature type="coiled-coil region" evidence="1">
    <location>
        <begin position="348"/>
        <end position="375"/>
    </location>
</feature>